<name>X6NVB5_RETFI</name>
<evidence type="ECO:0000313" key="2">
    <source>
        <dbReference type="EMBL" id="ETO30250.1"/>
    </source>
</evidence>
<protein>
    <submittedName>
        <fullName evidence="2">Uncharacterized protein</fullName>
    </submittedName>
</protein>
<dbReference type="GO" id="GO:0016020">
    <property type="term" value="C:membrane"/>
    <property type="evidence" value="ECO:0007669"/>
    <property type="project" value="InterPro"/>
</dbReference>
<sequence>MSVHALKLAETGDRSLKFPAYGALVIATLHVGLALRISSKRLNAAKKGDPSLLEADEFRVALRCQSNHSEYSGIMVAMLLYLQWNADKTKQLSPLGKWSSILATLGSVAFVAGYNVLPDITHTNVIKSGGAAIRYFGFAGLIASVVQTAIKQ</sequence>
<feature type="transmembrane region" description="Helical" evidence="1">
    <location>
        <begin position="20"/>
        <end position="37"/>
    </location>
</feature>
<evidence type="ECO:0000256" key="1">
    <source>
        <dbReference type="SAM" id="Phobius"/>
    </source>
</evidence>
<dbReference type="EMBL" id="ASPP01005589">
    <property type="protein sequence ID" value="ETO30250.1"/>
    <property type="molecule type" value="Genomic_DNA"/>
</dbReference>
<keyword evidence="1" id="KW-1133">Transmembrane helix</keyword>
<comment type="caution">
    <text evidence="2">The sequence shown here is derived from an EMBL/GenBank/DDBJ whole genome shotgun (WGS) entry which is preliminary data.</text>
</comment>
<proteinExistence type="predicted"/>
<dbReference type="AlphaFoldDB" id="X6NVB5"/>
<keyword evidence="1" id="KW-0472">Membrane</keyword>
<dbReference type="Proteomes" id="UP000023152">
    <property type="component" value="Unassembled WGS sequence"/>
</dbReference>
<feature type="transmembrane region" description="Helical" evidence="1">
    <location>
        <begin position="98"/>
        <end position="117"/>
    </location>
</feature>
<reference evidence="2 3" key="1">
    <citation type="journal article" date="2013" name="Curr. Biol.">
        <title>The Genome of the Foraminiferan Reticulomyxa filosa.</title>
        <authorList>
            <person name="Glockner G."/>
            <person name="Hulsmann N."/>
            <person name="Schleicher M."/>
            <person name="Noegel A.A."/>
            <person name="Eichinger L."/>
            <person name="Gallinger C."/>
            <person name="Pawlowski J."/>
            <person name="Sierra R."/>
            <person name="Euteneuer U."/>
            <person name="Pillet L."/>
            <person name="Moustafa A."/>
            <person name="Platzer M."/>
            <person name="Groth M."/>
            <person name="Szafranski K."/>
            <person name="Schliwa M."/>
        </authorList>
    </citation>
    <scope>NUCLEOTIDE SEQUENCE [LARGE SCALE GENOMIC DNA]</scope>
</reference>
<keyword evidence="3" id="KW-1185">Reference proteome</keyword>
<keyword evidence="1" id="KW-0812">Transmembrane</keyword>
<organism evidence="2 3">
    <name type="scientific">Reticulomyxa filosa</name>
    <dbReference type="NCBI Taxonomy" id="46433"/>
    <lineage>
        <taxon>Eukaryota</taxon>
        <taxon>Sar</taxon>
        <taxon>Rhizaria</taxon>
        <taxon>Retaria</taxon>
        <taxon>Foraminifera</taxon>
        <taxon>Monothalamids</taxon>
        <taxon>Reticulomyxidae</taxon>
        <taxon>Reticulomyxa</taxon>
    </lineage>
</organism>
<gene>
    <name evidence="2" type="ORF">RFI_06867</name>
</gene>
<accession>X6NVB5</accession>
<evidence type="ECO:0000313" key="3">
    <source>
        <dbReference type="Proteomes" id="UP000023152"/>
    </source>
</evidence>
<dbReference type="InterPro" id="IPR001129">
    <property type="entry name" value="Membr-assoc_MAPEG"/>
</dbReference>
<dbReference type="Pfam" id="PF01124">
    <property type="entry name" value="MAPEG"/>
    <property type="match status" value="1"/>
</dbReference>
<feature type="transmembrane region" description="Helical" evidence="1">
    <location>
        <begin position="132"/>
        <end position="150"/>
    </location>
</feature>